<dbReference type="SUPFAM" id="SSF53335">
    <property type="entry name" value="S-adenosyl-L-methionine-dependent methyltransferases"/>
    <property type="match status" value="1"/>
</dbReference>
<dbReference type="Pfam" id="PF13649">
    <property type="entry name" value="Methyltransf_25"/>
    <property type="match status" value="1"/>
</dbReference>
<comment type="caution">
    <text evidence="2">The sequence shown here is derived from an EMBL/GenBank/DDBJ whole genome shotgun (WGS) entry which is preliminary data.</text>
</comment>
<feature type="domain" description="Methyltransferase" evidence="1">
    <location>
        <begin position="42"/>
        <end position="134"/>
    </location>
</feature>
<dbReference type="InterPro" id="IPR029063">
    <property type="entry name" value="SAM-dependent_MTases_sf"/>
</dbReference>
<dbReference type="Proteomes" id="UP001259659">
    <property type="component" value="Unassembled WGS sequence"/>
</dbReference>
<name>A0ABU2F6J0_9EURY</name>
<keyword evidence="2" id="KW-0808">Transferase</keyword>
<keyword evidence="2" id="KW-0489">Methyltransferase</keyword>
<protein>
    <submittedName>
        <fullName evidence="2">Methyltransferase domain-containing protein</fullName>
    </submittedName>
</protein>
<proteinExistence type="predicted"/>
<evidence type="ECO:0000259" key="1">
    <source>
        <dbReference type="Pfam" id="PF13649"/>
    </source>
</evidence>
<accession>A0ABU2F6J0</accession>
<dbReference type="PANTHER" id="PTHR43591">
    <property type="entry name" value="METHYLTRANSFERASE"/>
    <property type="match status" value="1"/>
</dbReference>
<sequence length="218" mass="23383">MSGQFYERWASLYDRVARVPLLRSWRAGAVDALDLAPGDTAVEMGCGTGANVPELRERVGPSGRVVGLDITREMLRAARRHAERTGPGVDYLRADATRPPVRGVDAVLGSFVAGVFPDPAAAVDSWCDCVVPGGRVALLNFQRSGRPVAAPLDLAFEGFVRLSAPGTRLSTRSHADSFEQRVAAARRRLTERTVDRRYETFGGGYLGLVSGTVPATDG</sequence>
<dbReference type="InterPro" id="IPR041698">
    <property type="entry name" value="Methyltransf_25"/>
</dbReference>
<dbReference type="GO" id="GO:0032259">
    <property type="term" value="P:methylation"/>
    <property type="evidence" value="ECO:0007669"/>
    <property type="project" value="UniProtKB-KW"/>
</dbReference>
<dbReference type="CDD" id="cd02440">
    <property type="entry name" value="AdoMet_MTases"/>
    <property type="match status" value="1"/>
</dbReference>
<gene>
    <name evidence="2" type="ORF">NDI56_00175</name>
</gene>
<organism evidence="2 3">
    <name type="scientific">Haloarcula saliterrae</name>
    <dbReference type="NCBI Taxonomy" id="2950534"/>
    <lineage>
        <taxon>Archaea</taxon>
        <taxon>Methanobacteriati</taxon>
        <taxon>Methanobacteriota</taxon>
        <taxon>Stenosarchaea group</taxon>
        <taxon>Halobacteria</taxon>
        <taxon>Halobacteriales</taxon>
        <taxon>Haloarculaceae</taxon>
        <taxon>Haloarcula</taxon>
    </lineage>
</organism>
<reference evidence="2 3" key="1">
    <citation type="submission" date="2022-06" db="EMBL/GenBank/DDBJ databases">
        <title>Haloarcula sp. a new haloarchaeum isolate from saline soil.</title>
        <authorList>
            <person name="Strakova D."/>
            <person name="Galisteo C."/>
            <person name="Sanchez-Porro C."/>
            <person name="Ventosa A."/>
        </authorList>
    </citation>
    <scope>NUCLEOTIDE SEQUENCE [LARGE SCALE GENOMIC DNA]</scope>
    <source>
        <strain evidence="2 3">S1CR25-12</strain>
    </source>
</reference>
<dbReference type="GO" id="GO:0008168">
    <property type="term" value="F:methyltransferase activity"/>
    <property type="evidence" value="ECO:0007669"/>
    <property type="project" value="UniProtKB-KW"/>
</dbReference>
<dbReference type="Gene3D" id="3.40.50.150">
    <property type="entry name" value="Vaccinia Virus protein VP39"/>
    <property type="match status" value="1"/>
</dbReference>
<evidence type="ECO:0000313" key="3">
    <source>
        <dbReference type="Proteomes" id="UP001259659"/>
    </source>
</evidence>
<dbReference type="PANTHER" id="PTHR43591:SF24">
    <property type="entry name" value="2-METHOXY-6-POLYPRENYL-1,4-BENZOQUINOL METHYLASE, MITOCHONDRIAL"/>
    <property type="match status" value="1"/>
</dbReference>
<dbReference type="RefSeq" id="WP_310917375.1">
    <property type="nucleotide sequence ID" value="NZ_JAMQON010000001.1"/>
</dbReference>
<evidence type="ECO:0000313" key="2">
    <source>
        <dbReference type="EMBL" id="MDS0257816.1"/>
    </source>
</evidence>
<dbReference type="EMBL" id="JAMQON010000001">
    <property type="protein sequence ID" value="MDS0257816.1"/>
    <property type="molecule type" value="Genomic_DNA"/>
</dbReference>
<keyword evidence="3" id="KW-1185">Reference proteome</keyword>